<organism evidence="1 2">
    <name type="scientific">Flavobacterium hydrocarbonoxydans</name>
    <dbReference type="NCBI Taxonomy" id="2683249"/>
    <lineage>
        <taxon>Bacteria</taxon>
        <taxon>Pseudomonadati</taxon>
        <taxon>Bacteroidota</taxon>
        <taxon>Flavobacteriia</taxon>
        <taxon>Flavobacteriales</taxon>
        <taxon>Flavobacteriaceae</taxon>
        <taxon>Flavobacterium</taxon>
    </lineage>
</organism>
<dbReference type="AlphaFoldDB" id="A0A6I4NMP7"/>
<comment type="caution">
    <text evidence="1">The sequence shown here is derived from an EMBL/GenBank/DDBJ whole genome shotgun (WGS) entry which is preliminary data.</text>
</comment>
<reference evidence="1 2" key="1">
    <citation type="submission" date="2019-12" db="EMBL/GenBank/DDBJ databases">
        <authorList>
            <person name="Kim Y.S."/>
        </authorList>
    </citation>
    <scope>NUCLEOTIDE SEQUENCE [LARGE SCALE GENOMIC DNA]</scope>
    <source>
        <strain evidence="1 2">GA093</strain>
    </source>
</reference>
<accession>A0A6I4NMP7</accession>
<dbReference type="Proteomes" id="UP000471501">
    <property type="component" value="Unassembled WGS sequence"/>
</dbReference>
<gene>
    <name evidence="1" type="ORF">GON26_13560</name>
</gene>
<evidence type="ECO:0000313" key="1">
    <source>
        <dbReference type="EMBL" id="MWB95391.1"/>
    </source>
</evidence>
<name>A0A6I4NMP7_9FLAO</name>
<keyword evidence="2" id="KW-1185">Reference proteome</keyword>
<protein>
    <submittedName>
        <fullName evidence="1">Uncharacterized protein</fullName>
    </submittedName>
</protein>
<evidence type="ECO:0000313" key="2">
    <source>
        <dbReference type="Proteomes" id="UP000471501"/>
    </source>
</evidence>
<sequence length="233" mass="27438">MNAQNNNELSLKILNQNISNTNDMLLVVEIENLSDKTLVLPICTNSLSVYEFQQGYKNIVTSSGSVEQILLEVRIKDENDNFITQVPSKGSLDITEDDLFDNIQFETEEYNYNLIEKAYRKLGFNENQKWLLELNFLRENLKEIPPKSKIKLNYVFNLTKIPIYEYYHPDIANPFLGGFDIQKKGFSFYLELNLEREFLKPYFQKMEEKKIIKKEDEIFYGKMVSNKILIEVN</sequence>
<proteinExistence type="predicted"/>
<dbReference type="EMBL" id="WSTB01000007">
    <property type="protein sequence ID" value="MWB95391.1"/>
    <property type="molecule type" value="Genomic_DNA"/>
</dbReference>